<keyword evidence="2 7" id="KW-0813">Transport</keyword>
<evidence type="ECO:0000256" key="7">
    <source>
        <dbReference type="RuleBase" id="RU363032"/>
    </source>
</evidence>
<accession>A0A1Y5U0H9</accession>
<evidence type="ECO:0000256" key="4">
    <source>
        <dbReference type="ARBA" id="ARBA00022692"/>
    </source>
</evidence>
<comment type="subcellular location">
    <subcellularLocation>
        <location evidence="1 7">Cell membrane</location>
        <topology evidence="1 7">Multi-pass membrane protein</topology>
    </subcellularLocation>
</comment>
<feature type="transmembrane region" description="Helical" evidence="7">
    <location>
        <begin position="99"/>
        <end position="122"/>
    </location>
</feature>
<dbReference type="GO" id="GO:0055085">
    <property type="term" value="P:transmembrane transport"/>
    <property type="evidence" value="ECO:0007669"/>
    <property type="project" value="InterPro"/>
</dbReference>
<evidence type="ECO:0000256" key="3">
    <source>
        <dbReference type="ARBA" id="ARBA00022475"/>
    </source>
</evidence>
<organism evidence="9 10">
    <name type="scientific">Oceanibacterium hippocampi</name>
    <dbReference type="NCBI Taxonomy" id="745714"/>
    <lineage>
        <taxon>Bacteria</taxon>
        <taxon>Pseudomonadati</taxon>
        <taxon>Pseudomonadota</taxon>
        <taxon>Alphaproteobacteria</taxon>
        <taxon>Sneathiellales</taxon>
        <taxon>Sneathiellaceae</taxon>
        <taxon>Oceanibacterium</taxon>
    </lineage>
</organism>
<dbReference type="InterPro" id="IPR035906">
    <property type="entry name" value="MetI-like_sf"/>
</dbReference>
<feature type="transmembrane region" description="Helical" evidence="7">
    <location>
        <begin position="12"/>
        <end position="30"/>
    </location>
</feature>
<evidence type="ECO:0000256" key="2">
    <source>
        <dbReference type="ARBA" id="ARBA00022448"/>
    </source>
</evidence>
<evidence type="ECO:0000256" key="1">
    <source>
        <dbReference type="ARBA" id="ARBA00004651"/>
    </source>
</evidence>
<feature type="transmembrane region" description="Helical" evidence="7">
    <location>
        <begin position="281"/>
        <end position="307"/>
    </location>
</feature>
<dbReference type="PANTHER" id="PTHR43163:SF6">
    <property type="entry name" value="DIPEPTIDE TRANSPORT SYSTEM PERMEASE PROTEIN DPPB-RELATED"/>
    <property type="match status" value="1"/>
</dbReference>
<gene>
    <name evidence="9" type="primary">dppB_6</name>
    <name evidence="9" type="ORF">OCH7691_03895</name>
</gene>
<evidence type="ECO:0000259" key="8">
    <source>
        <dbReference type="PROSITE" id="PS50928"/>
    </source>
</evidence>
<dbReference type="SUPFAM" id="SSF161098">
    <property type="entry name" value="MetI-like"/>
    <property type="match status" value="1"/>
</dbReference>
<feature type="domain" description="ABC transmembrane type-1" evidence="8">
    <location>
        <begin position="95"/>
        <end position="300"/>
    </location>
</feature>
<feature type="transmembrane region" description="Helical" evidence="7">
    <location>
        <begin position="134"/>
        <end position="161"/>
    </location>
</feature>
<dbReference type="Proteomes" id="UP000193200">
    <property type="component" value="Unassembled WGS sequence"/>
</dbReference>
<dbReference type="GO" id="GO:0005886">
    <property type="term" value="C:plasma membrane"/>
    <property type="evidence" value="ECO:0007669"/>
    <property type="project" value="UniProtKB-SubCell"/>
</dbReference>
<dbReference type="Pfam" id="PF19300">
    <property type="entry name" value="BPD_transp_1_N"/>
    <property type="match status" value="1"/>
</dbReference>
<dbReference type="InterPro" id="IPR045621">
    <property type="entry name" value="BPD_transp_1_N"/>
</dbReference>
<dbReference type="PANTHER" id="PTHR43163">
    <property type="entry name" value="DIPEPTIDE TRANSPORT SYSTEM PERMEASE PROTEIN DPPB-RELATED"/>
    <property type="match status" value="1"/>
</dbReference>
<keyword evidence="5 7" id="KW-1133">Transmembrane helix</keyword>
<dbReference type="PROSITE" id="PS50928">
    <property type="entry name" value="ABC_TM1"/>
    <property type="match status" value="1"/>
</dbReference>
<dbReference type="InParanoid" id="A0A1Y5U0H9"/>
<reference evidence="9 10" key="1">
    <citation type="submission" date="2017-03" db="EMBL/GenBank/DDBJ databases">
        <authorList>
            <person name="Afonso C.L."/>
            <person name="Miller P.J."/>
            <person name="Scott M.A."/>
            <person name="Spackman E."/>
            <person name="Goraichik I."/>
            <person name="Dimitrov K.M."/>
            <person name="Suarez D.L."/>
            <person name="Swayne D.E."/>
        </authorList>
    </citation>
    <scope>NUCLEOTIDE SEQUENCE [LARGE SCALE GENOMIC DNA]</scope>
    <source>
        <strain evidence="9 10">CECT 7691</strain>
    </source>
</reference>
<keyword evidence="10" id="KW-1185">Reference proteome</keyword>
<keyword evidence="3" id="KW-1003">Cell membrane</keyword>
<protein>
    <submittedName>
        <fullName evidence="9">Dipeptide transport system permease protein DppB</fullName>
    </submittedName>
</protein>
<sequence length="314" mass="33995">MLKFIFYRVVSLTPLCVLIVLIAFALLQLIPGDPAVVMLGVDATPERLVAMRERLGLDRPLIEQFLAYLAGVATGDLGRSTFLNQDVLSAIGARLPVSLLLAAMSLFWAVLLGIPAGVWAAARRGSLIDRTVMLSSLIGMSIPSFWLGLIMIMMIGVWLGLLPTGGYVSPFDNPWEAFTHLLLPSLSLGFIQMAQVARMTRSAMLEVLRQDYILVAHAKGVSEFTILFSHALRNGMTGILTVIALIFAEILGGALVTEQIFSLPGLGQLIITAVGYRDYPVIQGSLVVLGISYVIINALTDVGYGVIDPRVREK</sequence>
<name>A0A1Y5U0H9_9PROT</name>
<dbReference type="Gene3D" id="1.10.3720.10">
    <property type="entry name" value="MetI-like"/>
    <property type="match status" value="1"/>
</dbReference>
<feature type="transmembrane region" description="Helical" evidence="7">
    <location>
        <begin position="239"/>
        <end position="261"/>
    </location>
</feature>
<dbReference type="Pfam" id="PF00528">
    <property type="entry name" value="BPD_transp_1"/>
    <property type="match status" value="1"/>
</dbReference>
<dbReference type="AlphaFoldDB" id="A0A1Y5U0H9"/>
<evidence type="ECO:0000256" key="5">
    <source>
        <dbReference type="ARBA" id="ARBA00022989"/>
    </source>
</evidence>
<evidence type="ECO:0000313" key="9">
    <source>
        <dbReference type="EMBL" id="SLN75588.1"/>
    </source>
</evidence>
<dbReference type="CDD" id="cd06261">
    <property type="entry name" value="TM_PBP2"/>
    <property type="match status" value="1"/>
</dbReference>
<evidence type="ECO:0000256" key="6">
    <source>
        <dbReference type="ARBA" id="ARBA00023136"/>
    </source>
</evidence>
<keyword evidence="4 7" id="KW-0812">Transmembrane</keyword>
<comment type="similarity">
    <text evidence="7">Belongs to the binding-protein-dependent transport system permease family.</text>
</comment>
<dbReference type="InterPro" id="IPR000515">
    <property type="entry name" value="MetI-like"/>
</dbReference>
<dbReference type="OrthoDB" id="9807402at2"/>
<keyword evidence="6 7" id="KW-0472">Membrane</keyword>
<dbReference type="RefSeq" id="WP_085885238.1">
    <property type="nucleotide sequence ID" value="NZ_FWFR01000004.1"/>
</dbReference>
<proteinExistence type="inferred from homology"/>
<dbReference type="EMBL" id="FWFR01000004">
    <property type="protein sequence ID" value="SLN75588.1"/>
    <property type="molecule type" value="Genomic_DNA"/>
</dbReference>
<feature type="transmembrane region" description="Helical" evidence="7">
    <location>
        <begin position="181"/>
        <end position="200"/>
    </location>
</feature>
<evidence type="ECO:0000313" key="10">
    <source>
        <dbReference type="Proteomes" id="UP000193200"/>
    </source>
</evidence>